<feature type="region of interest" description="Disordered" evidence="1">
    <location>
        <begin position="132"/>
        <end position="207"/>
    </location>
</feature>
<sequence length="207" mass="23222">DTLREVVAIDMQSKRSTATRQMATPLTPETPDFPLMQSRLSRSVRLSIAMTERIRADYLMRKEERKESGEQERRRQRREQVVEAAVKAVAAPDKDWDADCVRSQVRERLTEDEILDVQLDTLSPEDFLREVCRKIGRPPPSIPLPPGPEGREGPEDRDDGANDNAGSSGTRSGVVVLHPEARNRRAEPPEEPGDGPPPSRLPRPDSS</sequence>
<feature type="compositionally biased region" description="Pro residues" evidence="1">
    <location>
        <begin position="137"/>
        <end position="148"/>
    </location>
</feature>
<accession>A0A952KHG0</accession>
<dbReference type="AlphaFoldDB" id="A0A952KHG0"/>
<protein>
    <submittedName>
        <fullName evidence="2">Uncharacterized protein</fullName>
    </submittedName>
</protein>
<reference evidence="2" key="1">
    <citation type="submission" date="2020-06" db="EMBL/GenBank/DDBJ databases">
        <title>Stable isotope informed genome-resolved metagenomics uncovers potential trophic interactions in rhizosphere soil.</title>
        <authorList>
            <person name="Starr E.P."/>
            <person name="Shi S."/>
            <person name="Blazewicz S.J."/>
            <person name="Koch B.J."/>
            <person name="Probst A.J."/>
            <person name="Hungate B.A."/>
            <person name="Pett-Ridge J."/>
            <person name="Firestone M.K."/>
            <person name="Banfield J.F."/>
        </authorList>
    </citation>
    <scope>NUCLEOTIDE SEQUENCE</scope>
    <source>
        <strain evidence="2">YM_69_17</strain>
    </source>
</reference>
<evidence type="ECO:0000313" key="3">
    <source>
        <dbReference type="Proteomes" id="UP000700706"/>
    </source>
</evidence>
<evidence type="ECO:0000256" key="1">
    <source>
        <dbReference type="SAM" id="MobiDB-lite"/>
    </source>
</evidence>
<comment type="caution">
    <text evidence="2">The sequence shown here is derived from an EMBL/GenBank/DDBJ whole genome shotgun (WGS) entry which is preliminary data.</text>
</comment>
<feature type="region of interest" description="Disordered" evidence="1">
    <location>
        <begin position="9"/>
        <end position="35"/>
    </location>
</feature>
<gene>
    <name evidence="2" type="ORF">JF625_25095</name>
</gene>
<feature type="compositionally biased region" description="Polar residues" evidence="1">
    <location>
        <begin position="14"/>
        <end position="24"/>
    </location>
</feature>
<proteinExistence type="predicted"/>
<dbReference type="Proteomes" id="UP000700706">
    <property type="component" value="Unassembled WGS sequence"/>
</dbReference>
<feature type="non-terminal residue" evidence="2">
    <location>
        <position position="1"/>
    </location>
</feature>
<feature type="region of interest" description="Disordered" evidence="1">
    <location>
        <begin position="60"/>
        <end position="80"/>
    </location>
</feature>
<feature type="compositionally biased region" description="Basic and acidic residues" evidence="1">
    <location>
        <begin position="179"/>
        <end position="188"/>
    </location>
</feature>
<name>A0A952KHG0_9PROT</name>
<dbReference type="EMBL" id="JAEKLZ010000403">
    <property type="protein sequence ID" value="MBW8728405.1"/>
    <property type="molecule type" value="Genomic_DNA"/>
</dbReference>
<organism evidence="2 3">
    <name type="scientific">Inquilinus limosus</name>
    <dbReference type="NCBI Taxonomy" id="171674"/>
    <lineage>
        <taxon>Bacteria</taxon>
        <taxon>Pseudomonadati</taxon>
        <taxon>Pseudomonadota</taxon>
        <taxon>Alphaproteobacteria</taxon>
        <taxon>Rhodospirillales</taxon>
        <taxon>Rhodospirillaceae</taxon>
        <taxon>Inquilinus</taxon>
    </lineage>
</organism>
<evidence type="ECO:0000313" key="2">
    <source>
        <dbReference type="EMBL" id="MBW8728405.1"/>
    </source>
</evidence>